<protein>
    <recommendedName>
        <fullName evidence="1">DeoxyPurine in DNA protein A domain-containing protein</fullName>
    </recommendedName>
</protein>
<dbReference type="Proteomes" id="UP001597183">
    <property type="component" value="Unassembled WGS sequence"/>
</dbReference>
<dbReference type="Pfam" id="PF23859">
    <property type="entry name" value="DpdA"/>
    <property type="match status" value="1"/>
</dbReference>
<sequence>MTVETFYLGTHETSWLGAAQMPTDACLFVSHRRLNERRSLPSARVNWALDSGGFTELQMYGEWRTTPQQYVAAVRRYDAEIGRLEWAAPQDWMCEPIVISGGKAGPVTFAGTKLSVEEHQRRTVDNFIQLSELWGDDFTNPFMPVLQGYERDDYLRCWDRYDAAGISLGNYPVVGLGSVCRRQAEDEIGDIVTTLLALDEGLPVHGFGVKLRGLEKYGHLLNTADSMAWSYDARYAAPLPECVEDPAVRHKNCANCIRYALRWRRNVLGLLAKGGAK</sequence>
<reference evidence="3" key="1">
    <citation type="journal article" date="2019" name="Int. J. Syst. Evol. Microbiol.">
        <title>The Global Catalogue of Microorganisms (GCM) 10K type strain sequencing project: providing services to taxonomists for standard genome sequencing and annotation.</title>
        <authorList>
            <consortium name="The Broad Institute Genomics Platform"/>
            <consortium name="The Broad Institute Genome Sequencing Center for Infectious Disease"/>
            <person name="Wu L."/>
            <person name="Ma J."/>
        </authorList>
    </citation>
    <scope>NUCLEOTIDE SEQUENCE [LARGE SCALE GENOMIC DNA]</scope>
    <source>
        <strain evidence="3">CCM 7526</strain>
    </source>
</reference>
<organism evidence="2 3">
    <name type="scientific">Actinoplanes sichuanensis</name>
    <dbReference type="NCBI Taxonomy" id="512349"/>
    <lineage>
        <taxon>Bacteria</taxon>
        <taxon>Bacillati</taxon>
        <taxon>Actinomycetota</taxon>
        <taxon>Actinomycetes</taxon>
        <taxon>Micromonosporales</taxon>
        <taxon>Micromonosporaceae</taxon>
        <taxon>Actinoplanes</taxon>
    </lineage>
</organism>
<accession>A0ABW4A6K1</accession>
<dbReference type="InterPro" id="IPR055645">
    <property type="entry name" value="DpdA"/>
</dbReference>
<comment type="caution">
    <text evidence="2">The sequence shown here is derived from an EMBL/GenBank/DDBJ whole genome shotgun (WGS) entry which is preliminary data.</text>
</comment>
<gene>
    <name evidence="2" type="ORF">ACFQ5G_12525</name>
</gene>
<dbReference type="InterPro" id="IPR036511">
    <property type="entry name" value="TGT-like_sf"/>
</dbReference>
<keyword evidence="3" id="KW-1185">Reference proteome</keyword>
<dbReference type="RefSeq" id="WP_317786547.1">
    <property type="nucleotide sequence ID" value="NZ_AP028461.1"/>
</dbReference>
<evidence type="ECO:0000313" key="3">
    <source>
        <dbReference type="Proteomes" id="UP001597183"/>
    </source>
</evidence>
<feature type="domain" description="DeoxyPurine in DNA protein A" evidence="1">
    <location>
        <begin position="4"/>
        <end position="267"/>
    </location>
</feature>
<name>A0ABW4A6K1_9ACTN</name>
<dbReference type="EMBL" id="JBHTMK010000016">
    <property type="protein sequence ID" value="MFD1366171.1"/>
    <property type="molecule type" value="Genomic_DNA"/>
</dbReference>
<evidence type="ECO:0000259" key="1">
    <source>
        <dbReference type="Pfam" id="PF23859"/>
    </source>
</evidence>
<proteinExistence type="predicted"/>
<dbReference type="Gene3D" id="3.20.20.105">
    <property type="entry name" value="Queuine tRNA-ribosyltransferase-like"/>
    <property type="match status" value="1"/>
</dbReference>
<evidence type="ECO:0000313" key="2">
    <source>
        <dbReference type="EMBL" id="MFD1366171.1"/>
    </source>
</evidence>